<dbReference type="Pfam" id="PF07758">
    <property type="entry name" value="DUF1614"/>
    <property type="match status" value="1"/>
</dbReference>
<feature type="transmembrane region" description="Helical" evidence="1">
    <location>
        <begin position="6"/>
        <end position="33"/>
    </location>
</feature>
<gene>
    <name evidence="2" type="ORF">ENV38_01315</name>
</gene>
<sequence length="211" mass="22861">MIFIPFGIVLFLLILLFSGIFFTLWILGLIPFAFTKLGISSQTAIFLYLATLLGSFINIPLAKQTSYTLRRTFWFVIPEVQETIVGINVGGAIIPLAISLYLLTKINPLQCLIPVLLTAFICKSFTRVVPGRGFVIPALIPPIVAILLAYLFYPEASAACAYVTGTLGTLIGTDLMNLHKIKQIKSTFVSIGGAGVFDGIFLTGILSALLV</sequence>
<protein>
    <submittedName>
        <fullName evidence="2">DUF1614 domain-containing protein</fullName>
    </submittedName>
</protein>
<keyword evidence="1" id="KW-0472">Membrane</keyword>
<feature type="transmembrane region" description="Helical" evidence="1">
    <location>
        <begin position="83"/>
        <end position="103"/>
    </location>
</feature>
<comment type="caution">
    <text evidence="2">The sequence shown here is derived from an EMBL/GenBank/DDBJ whole genome shotgun (WGS) entry which is preliminary data.</text>
</comment>
<feature type="transmembrane region" description="Helical" evidence="1">
    <location>
        <begin position="133"/>
        <end position="153"/>
    </location>
</feature>
<accession>A0A7V3KMS0</accession>
<dbReference type="InterPro" id="IPR011672">
    <property type="entry name" value="DUF1614"/>
</dbReference>
<evidence type="ECO:0000256" key="1">
    <source>
        <dbReference type="SAM" id="Phobius"/>
    </source>
</evidence>
<keyword evidence="1" id="KW-1133">Transmembrane helix</keyword>
<feature type="transmembrane region" description="Helical" evidence="1">
    <location>
        <begin position="45"/>
        <end position="63"/>
    </location>
</feature>
<dbReference type="EMBL" id="DTGD01000054">
    <property type="protein sequence ID" value="HGB35529.1"/>
    <property type="molecule type" value="Genomic_DNA"/>
</dbReference>
<evidence type="ECO:0000313" key="2">
    <source>
        <dbReference type="EMBL" id="HGB35529.1"/>
    </source>
</evidence>
<dbReference type="AlphaFoldDB" id="A0A7V3KMS0"/>
<keyword evidence="1" id="KW-0812">Transmembrane</keyword>
<name>A0A7V3KMS0_UNCW3</name>
<proteinExistence type="predicted"/>
<organism evidence="2">
    <name type="scientific">candidate division WOR-3 bacterium</name>
    <dbReference type="NCBI Taxonomy" id="2052148"/>
    <lineage>
        <taxon>Bacteria</taxon>
        <taxon>Bacteria division WOR-3</taxon>
    </lineage>
</organism>
<feature type="transmembrane region" description="Helical" evidence="1">
    <location>
        <begin position="188"/>
        <end position="210"/>
    </location>
</feature>
<reference evidence="2" key="1">
    <citation type="journal article" date="2020" name="mSystems">
        <title>Genome- and Community-Level Interaction Insights into Carbon Utilization and Element Cycling Functions of Hydrothermarchaeota in Hydrothermal Sediment.</title>
        <authorList>
            <person name="Zhou Z."/>
            <person name="Liu Y."/>
            <person name="Xu W."/>
            <person name="Pan J."/>
            <person name="Luo Z.H."/>
            <person name="Li M."/>
        </authorList>
    </citation>
    <scope>NUCLEOTIDE SEQUENCE [LARGE SCALE GENOMIC DNA]</scope>
    <source>
        <strain evidence="2">SpSt-754</strain>
    </source>
</reference>